<dbReference type="PANTHER" id="PTHR43329">
    <property type="entry name" value="EPOXIDE HYDROLASE"/>
    <property type="match status" value="1"/>
</dbReference>
<gene>
    <name evidence="3" type="ORF">GXW71_07610</name>
</gene>
<evidence type="ECO:0000313" key="4">
    <source>
        <dbReference type="Proteomes" id="UP001196870"/>
    </source>
</evidence>
<dbReference type="InterPro" id="IPR029058">
    <property type="entry name" value="AB_hydrolase_fold"/>
</dbReference>
<accession>A0ABS5EV89</accession>
<dbReference type="PRINTS" id="PR00412">
    <property type="entry name" value="EPOXHYDRLASE"/>
</dbReference>
<evidence type="ECO:0000313" key="3">
    <source>
        <dbReference type="EMBL" id="MBR0664220.1"/>
    </source>
</evidence>
<dbReference type="EMBL" id="JAAGBB010000007">
    <property type="protein sequence ID" value="MBR0664220.1"/>
    <property type="molecule type" value="Genomic_DNA"/>
</dbReference>
<dbReference type="Gene3D" id="3.40.50.1820">
    <property type="entry name" value="alpha/beta hydrolase"/>
    <property type="match status" value="1"/>
</dbReference>
<evidence type="ECO:0000256" key="1">
    <source>
        <dbReference type="ARBA" id="ARBA00022801"/>
    </source>
</evidence>
<dbReference type="Pfam" id="PF00561">
    <property type="entry name" value="Abhydrolase_1"/>
    <property type="match status" value="1"/>
</dbReference>
<reference evidence="4" key="1">
    <citation type="journal article" date="2021" name="Syst. Appl. Microbiol.">
        <title>Roseomonas hellenica sp. nov., isolated from roots of wild-growing Alkanna tinctoria.</title>
        <authorList>
            <person name="Rat A."/>
            <person name="Naranjo H.D."/>
            <person name="Lebbe L."/>
            <person name="Cnockaert M."/>
            <person name="Krigas N."/>
            <person name="Grigoriadou K."/>
            <person name="Maloupa E."/>
            <person name="Willems A."/>
        </authorList>
    </citation>
    <scope>NUCLEOTIDE SEQUENCE [LARGE SCALE GENOMIC DNA]</scope>
    <source>
        <strain evidence="4">LMG 31523</strain>
    </source>
</reference>
<dbReference type="GO" id="GO:0016787">
    <property type="term" value="F:hydrolase activity"/>
    <property type="evidence" value="ECO:0007669"/>
    <property type="project" value="UniProtKB-KW"/>
</dbReference>
<dbReference type="Proteomes" id="UP001196870">
    <property type="component" value="Unassembled WGS sequence"/>
</dbReference>
<dbReference type="SUPFAM" id="SSF53474">
    <property type="entry name" value="alpha/beta-Hydrolases"/>
    <property type="match status" value="1"/>
</dbReference>
<sequence length="285" mass="31103">MVALRKVETRPGFVFDVSVAGDPAAPLVLMLHGFGVSRHLWDAQVEALGQAGYFAAAPNQRGYSAGARPDPADLEQYRIGHMIQDAMDLVEALGHGGRRFHLVGHDWGGSLSWEIADRTPERLATLSMMSRPHPAAFTRAMRDDPEQPHRSRHHKGFLEPDAVPKLLADDAQWLRTRHALNGVPPAAVEKHLSVIGNTEAMEAALAWYRARGPGHRPTGPVTVPTLFVWGDKDDTVGRMAAEGTGDFVAAPYSFVELPGVGHYAPDQMPERVSALLLEHIAKYPA</sequence>
<dbReference type="RefSeq" id="WP_211851819.1">
    <property type="nucleotide sequence ID" value="NZ_JAAGBB010000007.1"/>
</dbReference>
<evidence type="ECO:0000259" key="2">
    <source>
        <dbReference type="Pfam" id="PF00561"/>
    </source>
</evidence>
<dbReference type="InterPro" id="IPR000073">
    <property type="entry name" value="AB_hydrolase_1"/>
</dbReference>
<dbReference type="InterPro" id="IPR000639">
    <property type="entry name" value="Epox_hydrolase-like"/>
</dbReference>
<proteinExistence type="predicted"/>
<protein>
    <submittedName>
        <fullName evidence="3">Alpha/beta hydrolase</fullName>
    </submittedName>
</protein>
<name>A0ABS5EV89_9PROT</name>
<organism evidence="3 4">
    <name type="scientific">Plastoroseomonas hellenica</name>
    <dbReference type="NCBI Taxonomy" id="2687306"/>
    <lineage>
        <taxon>Bacteria</taxon>
        <taxon>Pseudomonadati</taxon>
        <taxon>Pseudomonadota</taxon>
        <taxon>Alphaproteobacteria</taxon>
        <taxon>Acetobacterales</taxon>
        <taxon>Acetobacteraceae</taxon>
        <taxon>Plastoroseomonas</taxon>
    </lineage>
</organism>
<keyword evidence="4" id="KW-1185">Reference proteome</keyword>
<comment type="caution">
    <text evidence="3">The sequence shown here is derived from an EMBL/GenBank/DDBJ whole genome shotgun (WGS) entry which is preliminary data.</text>
</comment>
<keyword evidence="1 3" id="KW-0378">Hydrolase</keyword>
<feature type="domain" description="AB hydrolase-1" evidence="2">
    <location>
        <begin position="26"/>
        <end position="264"/>
    </location>
</feature>